<dbReference type="SUPFAM" id="SSF51905">
    <property type="entry name" value="FAD/NAD(P)-binding domain"/>
    <property type="match status" value="1"/>
</dbReference>
<dbReference type="InterPro" id="IPR000447">
    <property type="entry name" value="G3P_DH_FAD-dep"/>
</dbReference>
<dbReference type="RefSeq" id="WP_087111926.1">
    <property type="nucleotide sequence ID" value="NZ_CBCSCN010000010.1"/>
</dbReference>
<dbReference type="EC" id="1.1.5.3" evidence="9"/>
<comment type="similarity">
    <text evidence="2">Belongs to the FAD-dependent glycerol-3-phosphate dehydrogenase family.</text>
</comment>
<reference evidence="9 10" key="1">
    <citation type="submission" date="2017-03" db="EMBL/GenBank/DDBJ databases">
        <authorList>
            <person name="Afonso C.L."/>
            <person name="Miller P.J."/>
            <person name="Scott M.A."/>
            <person name="Spackman E."/>
            <person name="Goraichik I."/>
            <person name="Dimitrov K.M."/>
            <person name="Suarez D.L."/>
            <person name="Swayne D.E."/>
        </authorList>
    </citation>
    <scope>NUCLEOTIDE SEQUENCE [LARGE SCALE GENOMIC DNA]</scope>
    <source>
        <strain evidence="9">SB41UT1</strain>
    </source>
</reference>
<dbReference type="Proteomes" id="UP000196573">
    <property type="component" value="Unassembled WGS sequence"/>
</dbReference>
<comment type="cofactor">
    <cofactor evidence="1">
        <name>FAD</name>
        <dbReference type="ChEBI" id="CHEBI:57692"/>
    </cofactor>
</comment>
<dbReference type="OrthoDB" id="9766796at2"/>
<gene>
    <name evidence="9" type="primary">glpD_1</name>
    <name evidence="9" type="ORF">EHSB41UT_03323</name>
</gene>
<keyword evidence="3" id="KW-0285">Flavoprotein</keyword>
<evidence type="ECO:0000313" key="10">
    <source>
        <dbReference type="Proteomes" id="UP000196573"/>
    </source>
</evidence>
<keyword evidence="10" id="KW-1185">Reference proteome</keyword>
<proteinExistence type="inferred from homology"/>
<dbReference type="PRINTS" id="PR01001">
    <property type="entry name" value="FADG3PDH"/>
</dbReference>
<dbReference type="EMBL" id="FWPT01000008">
    <property type="protein sequence ID" value="SMA49531.1"/>
    <property type="molecule type" value="Genomic_DNA"/>
</dbReference>
<accession>A0A1X7AML4</accession>
<dbReference type="InterPro" id="IPR006076">
    <property type="entry name" value="FAD-dep_OxRdtase"/>
</dbReference>
<dbReference type="GO" id="GO:0006071">
    <property type="term" value="P:glycerol metabolic process"/>
    <property type="evidence" value="ECO:0007669"/>
    <property type="project" value="UniProtKB-KW"/>
</dbReference>
<dbReference type="InterPro" id="IPR036188">
    <property type="entry name" value="FAD/NAD-bd_sf"/>
</dbReference>
<evidence type="ECO:0000256" key="1">
    <source>
        <dbReference type="ARBA" id="ARBA00001974"/>
    </source>
</evidence>
<dbReference type="Pfam" id="PF01266">
    <property type="entry name" value="DAO"/>
    <property type="match status" value="1"/>
</dbReference>
<dbReference type="Gene3D" id="1.10.8.870">
    <property type="entry name" value="Alpha-glycerophosphate oxidase, cap domain"/>
    <property type="match status" value="1"/>
</dbReference>
<feature type="domain" description="FAD dependent oxidoreductase" evidence="7">
    <location>
        <begin position="13"/>
        <end position="364"/>
    </location>
</feature>
<evidence type="ECO:0000259" key="8">
    <source>
        <dbReference type="Pfam" id="PF16901"/>
    </source>
</evidence>
<organism evidence="9 10">
    <name type="scientific">Parendozoicomonas haliclonae</name>
    <dbReference type="NCBI Taxonomy" id="1960125"/>
    <lineage>
        <taxon>Bacteria</taxon>
        <taxon>Pseudomonadati</taxon>
        <taxon>Pseudomonadota</taxon>
        <taxon>Gammaproteobacteria</taxon>
        <taxon>Oceanospirillales</taxon>
        <taxon>Endozoicomonadaceae</taxon>
        <taxon>Parendozoicomonas</taxon>
    </lineage>
</organism>
<evidence type="ECO:0000256" key="5">
    <source>
        <dbReference type="ARBA" id="ARBA00022827"/>
    </source>
</evidence>
<evidence type="ECO:0000256" key="4">
    <source>
        <dbReference type="ARBA" id="ARBA00022798"/>
    </source>
</evidence>
<sequence length="520" mass="57382">MSDLAKAAGQEWDVIVVGGGITGAGILREAARCGLKALLLEQKDYAWGTSSRSSKMVHGGLRYIAQGQIRVTKESVQERERLLKEAPGLVNLGSFAMPHYEGKFPGPLAFGTLLNVYDFLAGKRAHRFESQTTVDHNLIPGLRQEGLKGATLFRDAIVDDARLVMRTLDEATQDGATALNYCKVASLIKDSGRVCGVVVNQGENSHSIAARVVISATGAWSDNLRKDVGQEPVVRPLRGSHLVLPAWRLPVAQACCFMHPDDKRPVFVFPWEGATVIGTTDLDHTTSLDDEPVISAEEVEYLLKAANSEFPSANVQREDIVSSWSGVRPVISSGKDIDPSKENREHAIWDDSGLISVCGGKLTTFRLISREALEMASSYLPGYTVPAVENNAVLFNSPETPPDDTRFLALGADLQNRLSGRYGVRLPEMLVLAGDEDFERVGVTDFLWLELRWAAKAEQVKHLDDLLLRRTRIGNLLPDGGRELFDRIKTVMLNDAGWNESQWQSELERYQGLWRQAYSI</sequence>
<keyword evidence="4" id="KW-0319">Glycerol metabolism</keyword>
<dbReference type="GO" id="GO:0046168">
    <property type="term" value="P:glycerol-3-phosphate catabolic process"/>
    <property type="evidence" value="ECO:0007669"/>
    <property type="project" value="TreeGrafter"/>
</dbReference>
<dbReference type="Gene3D" id="3.30.9.10">
    <property type="entry name" value="D-Amino Acid Oxidase, subunit A, domain 2"/>
    <property type="match status" value="1"/>
</dbReference>
<evidence type="ECO:0000256" key="3">
    <source>
        <dbReference type="ARBA" id="ARBA00022630"/>
    </source>
</evidence>
<keyword evidence="6 9" id="KW-0560">Oxidoreductase</keyword>
<protein>
    <submittedName>
        <fullName evidence="9">Aerobic glycerol-3-phosphate dehydrogenase</fullName>
        <ecNumber evidence="9">1.1.5.3</ecNumber>
    </submittedName>
</protein>
<evidence type="ECO:0000256" key="6">
    <source>
        <dbReference type="ARBA" id="ARBA00023002"/>
    </source>
</evidence>
<keyword evidence="5" id="KW-0274">FAD</keyword>
<dbReference type="Pfam" id="PF16901">
    <property type="entry name" value="DAO_C"/>
    <property type="match status" value="1"/>
</dbReference>
<evidence type="ECO:0000259" key="7">
    <source>
        <dbReference type="Pfam" id="PF01266"/>
    </source>
</evidence>
<feature type="domain" description="Alpha-glycerophosphate oxidase C-terminal" evidence="8">
    <location>
        <begin position="410"/>
        <end position="502"/>
    </location>
</feature>
<dbReference type="Gene3D" id="3.50.50.60">
    <property type="entry name" value="FAD/NAD(P)-binding domain"/>
    <property type="match status" value="1"/>
</dbReference>
<dbReference type="PANTHER" id="PTHR11985">
    <property type="entry name" value="GLYCEROL-3-PHOSPHATE DEHYDROGENASE"/>
    <property type="match status" value="1"/>
</dbReference>
<dbReference type="GO" id="GO:0004368">
    <property type="term" value="F:glycerol-3-phosphate dehydrogenase (quinone) activity"/>
    <property type="evidence" value="ECO:0007669"/>
    <property type="project" value="UniProtKB-EC"/>
</dbReference>
<dbReference type="AlphaFoldDB" id="A0A1X7AML4"/>
<evidence type="ECO:0000256" key="2">
    <source>
        <dbReference type="ARBA" id="ARBA00007330"/>
    </source>
</evidence>
<dbReference type="InterPro" id="IPR038299">
    <property type="entry name" value="DAO_C_sf"/>
</dbReference>
<dbReference type="PANTHER" id="PTHR11985:SF35">
    <property type="entry name" value="ANAEROBIC GLYCEROL-3-PHOSPHATE DEHYDROGENASE SUBUNIT A"/>
    <property type="match status" value="1"/>
</dbReference>
<evidence type="ECO:0000313" key="9">
    <source>
        <dbReference type="EMBL" id="SMA49531.1"/>
    </source>
</evidence>
<name>A0A1X7AML4_9GAMM</name>
<dbReference type="InterPro" id="IPR031656">
    <property type="entry name" value="DAO_C"/>
</dbReference>